<keyword evidence="3" id="KW-1185">Reference proteome</keyword>
<dbReference type="InterPro" id="IPR052925">
    <property type="entry name" value="Phage_Integrase-like_Recomb"/>
</dbReference>
<evidence type="ECO:0000313" key="2">
    <source>
        <dbReference type="EMBL" id="KDQ16960.1"/>
    </source>
</evidence>
<dbReference type="PANTHER" id="PTHR34605">
    <property type="entry name" value="PHAGE_INTEGRASE DOMAIN-CONTAINING PROTEIN"/>
    <property type="match status" value="1"/>
</dbReference>
<protein>
    <recommendedName>
        <fullName evidence="4">Core-binding (CB) domain-containing protein</fullName>
    </recommendedName>
</protein>
<dbReference type="EMBL" id="KL198025">
    <property type="protein sequence ID" value="KDQ16960.1"/>
    <property type="molecule type" value="Genomic_DNA"/>
</dbReference>
<proteinExistence type="predicted"/>
<sequence length="270" mass="30176">PHHPHCLAKDRLRLWRPLNARNILDEHGRPINLSPEDLFIIEKLMSGAWTEATSESYGSGLLNWHVFCDQKNIIEEHRAPAPLVLITSFIATLAGTYSGKTISNYVSAIRAWHILHGIAWNPEKAELDAALKAADALTPPSSKRQKREPYTVEFITAIKDQLDLNSSVNAAVFACLTMAFYGVVRVGEFTVPKLKDFDPAIHVKPSNMWTETDSNGFSTTTMFVPHTKSAPQGEDVYWARQEGLSDPVAAWDNHVHVNAPPQEGHLFAYR</sequence>
<dbReference type="Gene3D" id="1.10.150.130">
    <property type="match status" value="1"/>
</dbReference>
<dbReference type="PANTHER" id="PTHR34605:SF3">
    <property type="entry name" value="P CELL-TYPE AGGLUTINATION PROTEIN MAP4-LIKE-RELATED"/>
    <property type="match status" value="1"/>
</dbReference>
<gene>
    <name evidence="2" type="ORF">BOTBODRAFT_78477</name>
</gene>
<evidence type="ECO:0000256" key="1">
    <source>
        <dbReference type="ARBA" id="ARBA00023125"/>
    </source>
</evidence>
<feature type="non-terminal residue" evidence="2">
    <location>
        <position position="270"/>
    </location>
</feature>
<evidence type="ECO:0000313" key="3">
    <source>
        <dbReference type="Proteomes" id="UP000027195"/>
    </source>
</evidence>
<dbReference type="GO" id="GO:0003677">
    <property type="term" value="F:DNA binding"/>
    <property type="evidence" value="ECO:0007669"/>
    <property type="project" value="UniProtKB-KW"/>
</dbReference>
<evidence type="ECO:0008006" key="4">
    <source>
        <dbReference type="Google" id="ProtNLM"/>
    </source>
</evidence>
<dbReference type="SUPFAM" id="SSF47823">
    <property type="entry name" value="lambda integrase-like, N-terminal domain"/>
    <property type="match status" value="1"/>
</dbReference>
<reference evidence="3" key="1">
    <citation type="journal article" date="2014" name="Proc. Natl. Acad. Sci. U.S.A.">
        <title>Extensive sampling of basidiomycete genomes demonstrates inadequacy of the white-rot/brown-rot paradigm for wood decay fungi.</title>
        <authorList>
            <person name="Riley R."/>
            <person name="Salamov A.A."/>
            <person name="Brown D.W."/>
            <person name="Nagy L.G."/>
            <person name="Floudas D."/>
            <person name="Held B.W."/>
            <person name="Levasseur A."/>
            <person name="Lombard V."/>
            <person name="Morin E."/>
            <person name="Otillar R."/>
            <person name="Lindquist E.A."/>
            <person name="Sun H."/>
            <person name="LaButti K.M."/>
            <person name="Schmutz J."/>
            <person name="Jabbour D."/>
            <person name="Luo H."/>
            <person name="Baker S.E."/>
            <person name="Pisabarro A.G."/>
            <person name="Walton J.D."/>
            <person name="Blanchette R.A."/>
            <person name="Henrissat B."/>
            <person name="Martin F."/>
            <person name="Cullen D."/>
            <person name="Hibbett D.S."/>
            <person name="Grigoriev I.V."/>
        </authorList>
    </citation>
    <scope>NUCLEOTIDE SEQUENCE [LARGE SCALE GENOMIC DNA]</scope>
    <source>
        <strain evidence="3">FD-172 SS1</strain>
    </source>
</reference>
<accession>A0A067MQH3</accession>
<dbReference type="InterPro" id="IPR010998">
    <property type="entry name" value="Integrase_recombinase_N"/>
</dbReference>
<dbReference type="Proteomes" id="UP000027195">
    <property type="component" value="Unassembled WGS sequence"/>
</dbReference>
<dbReference type="STRING" id="930990.A0A067MQH3"/>
<dbReference type="InParanoid" id="A0A067MQH3"/>
<name>A0A067MQH3_BOTB1</name>
<dbReference type="OrthoDB" id="2678913at2759"/>
<dbReference type="HOGENOM" id="CLU_003292_2_1_1"/>
<feature type="non-terminal residue" evidence="2">
    <location>
        <position position="1"/>
    </location>
</feature>
<keyword evidence="1" id="KW-0238">DNA-binding</keyword>
<dbReference type="AlphaFoldDB" id="A0A067MQH3"/>
<organism evidence="2 3">
    <name type="scientific">Botryobasidium botryosum (strain FD-172 SS1)</name>
    <dbReference type="NCBI Taxonomy" id="930990"/>
    <lineage>
        <taxon>Eukaryota</taxon>
        <taxon>Fungi</taxon>
        <taxon>Dikarya</taxon>
        <taxon>Basidiomycota</taxon>
        <taxon>Agaricomycotina</taxon>
        <taxon>Agaricomycetes</taxon>
        <taxon>Cantharellales</taxon>
        <taxon>Botryobasidiaceae</taxon>
        <taxon>Botryobasidium</taxon>
    </lineage>
</organism>